<dbReference type="EMBL" id="JYDP01003174">
    <property type="protein sequence ID" value="KRY96060.1"/>
    <property type="molecule type" value="Genomic_DNA"/>
</dbReference>
<sequence>MDYMLLKIYIPVNIRTEFQKVYEVLNSKEFSVHGDIAL</sequence>
<keyword evidence="2" id="KW-1185">Reference proteome</keyword>
<proteinExistence type="predicted"/>
<accession>A0A0V1GD20</accession>
<evidence type="ECO:0000313" key="2">
    <source>
        <dbReference type="Proteomes" id="UP000055024"/>
    </source>
</evidence>
<dbReference type="Proteomes" id="UP000055024">
    <property type="component" value="Unassembled WGS sequence"/>
</dbReference>
<gene>
    <name evidence="1" type="ORF">T11_4676</name>
</gene>
<comment type="caution">
    <text evidence="1">The sequence shown here is derived from an EMBL/GenBank/DDBJ whole genome shotgun (WGS) entry which is preliminary data.</text>
</comment>
<protein>
    <submittedName>
        <fullName evidence="1">Uncharacterized protein</fullName>
    </submittedName>
</protein>
<name>A0A0V1GD20_9BILA</name>
<dbReference type="AlphaFoldDB" id="A0A0V1GD20"/>
<evidence type="ECO:0000313" key="1">
    <source>
        <dbReference type="EMBL" id="KRY96060.1"/>
    </source>
</evidence>
<reference evidence="1 2" key="1">
    <citation type="submission" date="2015-01" db="EMBL/GenBank/DDBJ databases">
        <title>Evolution of Trichinella species and genotypes.</title>
        <authorList>
            <person name="Korhonen P.K."/>
            <person name="Edoardo P."/>
            <person name="Giuseppe L.R."/>
            <person name="Gasser R.B."/>
        </authorList>
    </citation>
    <scope>NUCLEOTIDE SEQUENCE [LARGE SCALE GENOMIC DNA]</scope>
    <source>
        <strain evidence="1">ISS1029</strain>
    </source>
</reference>
<organism evidence="1 2">
    <name type="scientific">Trichinella zimbabwensis</name>
    <dbReference type="NCBI Taxonomy" id="268475"/>
    <lineage>
        <taxon>Eukaryota</taxon>
        <taxon>Metazoa</taxon>
        <taxon>Ecdysozoa</taxon>
        <taxon>Nematoda</taxon>
        <taxon>Enoplea</taxon>
        <taxon>Dorylaimia</taxon>
        <taxon>Trichinellida</taxon>
        <taxon>Trichinellidae</taxon>
        <taxon>Trichinella</taxon>
    </lineage>
</organism>